<dbReference type="AlphaFoldDB" id="A0A7W7SNB8"/>
<evidence type="ECO:0000256" key="3">
    <source>
        <dbReference type="ARBA" id="ARBA00022989"/>
    </source>
</evidence>
<keyword evidence="2 5" id="KW-0812">Transmembrane</keyword>
<evidence type="ECO:0000313" key="7">
    <source>
        <dbReference type="EMBL" id="MBB4957939.1"/>
    </source>
</evidence>
<accession>A0A7W7SNB8</accession>
<comment type="caution">
    <text evidence="7">The sequence shown here is derived from an EMBL/GenBank/DDBJ whole genome shotgun (WGS) entry which is preliminary data.</text>
</comment>
<organism evidence="7 8">
    <name type="scientific">Micromonospora polyrhachis</name>
    <dbReference type="NCBI Taxonomy" id="1282883"/>
    <lineage>
        <taxon>Bacteria</taxon>
        <taxon>Bacillati</taxon>
        <taxon>Actinomycetota</taxon>
        <taxon>Actinomycetes</taxon>
        <taxon>Micromonosporales</taxon>
        <taxon>Micromonosporaceae</taxon>
        <taxon>Micromonospora</taxon>
    </lineage>
</organism>
<comment type="subcellular location">
    <subcellularLocation>
        <location evidence="1">Membrane</location>
        <topology evidence="1">Multi-pass membrane protein</topology>
    </subcellularLocation>
</comment>
<dbReference type="RefSeq" id="WP_184534108.1">
    <property type="nucleotide sequence ID" value="NZ_JACHJW010000001.1"/>
</dbReference>
<dbReference type="EMBL" id="JACHJW010000001">
    <property type="protein sequence ID" value="MBB4957939.1"/>
    <property type="molecule type" value="Genomic_DNA"/>
</dbReference>
<evidence type="ECO:0000313" key="8">
    <source>
        <dbReference type="Proteomes" id="UP000578819"/>
    </source>
</evidence>
<name>A0A7W7SNB8_9ACTN</name>
<dbReference type="Pfam" id="PF13515">
    <property type="entry name" value="FUSC_2"/>
    <property type="match status" value="1"/>
</dbReference>
<keyword evidence="8" id="KW-1185">Reference proteome</keyword>
<evidence type="ECO:0000256" key="5">
    <source>
        <dbReference type="SAM" id="Phobius"/>
    </source>
</evidence>
<reference evidence="7 8" key="1">
    <citation type="submission" date="2020-08" db="EMBL/GenBank/DDBJ databases">
        <title>Sequencing the genomes of 1000 actinobacteria strains.</title>
        <authorList>
            <person name="Klenk H.-P."/>
        </authorList>
    </citation>
    <scope>NUCLEOTIDE SEQUENCE [LARGE SCALE GENOMIC DNA]</scope>
    <source>
        <strain evidence="7 8">DSM 45886</strain>
    </source>
</reference>
<sequence length="370" mass="39467">MRWFRVAVERLRQDWLQIVAVTLAATLAWVLAADLFKQQRPFFAPAAVLIVLNQARGQRLRRAAEIVVGVAAGVLVADLVIPALGHRSAWAIFVVIVVTISLGVALGAGSTTMVQGTVSALYLVVIPPPTHSLVPTRFVDALLGGTVALVLSQVLAARAPLDPLISEARRAFDELADALAQIVEAVQRRDESAAYAALERARGLDVDVQRLRTAVRAAAESLRLDVRRRRHLDQVRAVEASSQHVDYAVRNVRMLARVGVTLTRLPMAAPPDLIAAVRHLGDAARAAGHALAASITDHGRTVDRYADQARESALDAVRTAGRLSGDSPPLPVVMIVGQVRATAIDLLRGAGAENKGVLDAIDEAVGLPRA</sequence>
<proteinExistence type="predicted"/>
<evidence type="ECO:0000256" key="2">
    <source>
        <dbReference type="ARBA" id="ARBA00022692"/>
    </source>
</evidence>
<evidence type="ECO:0000256" key="1">
    <source>
        <dbReference type="ARBA" id="ARBA00004141"/>
    </source>
</evidence>
<feature type="transmembrane region" description="Helical" evidence="5">
    <location>
        <begin position="90"/>
        <end position="109"/>
    </location>
</feature>
<evidence type="ECO:0000256" key="4">
    <source>
        <dbReference type="ARBA" id="ARBA00023136"/>
    </source>
</evidence>
<dbReference type="Proteomes" id="UP000578819">
    <property type="component" value="Unassembled WGS sequence"/>
</dbReference>
<feature type="transmembrane region" description="Helical" evidence="5">
    <location>
        <begin position="15"/>
        <end position="36"/>
    </location>
</feature>
<feature type="transmembrane region" description="Helical" evidence="5">
    <location>
        <begin position="66"/>
        <end position="84"/>
    </location>
</feature>
<dbReference type="InterPro" id="IPR049453">
    <property type="entry name" value="Memb_transporter_dom"/>
</dbReference>
<evidence type="ECO:0000259" key="6">
    <source>
        <dbReference type="Pfam" id="PF13515"/>
    </source>
</evidence>
<protein>
    <submittedName>
        <fullName evidence="7">Uncharacterized membrane protein YgaE (UPF0421/DUF939 family)</fullName>
    </submittedName>
</protein>
<gene>
    <name evidence="7" type="ORF">FHR38_001672</name>
</gene>
<keyword evidence="3 5" id="KW-1133">Transmembrane helix</keyword>
<feature type="domain" description="Integral membrane bound transporter" evidence="6">
    <location>
        <begin position="28"/>
        <end position="150"/>
    </location>
</feature>
<dbReference type="GO" id="GO:0016020">
    <property type="term" value="C:membrane"/>
    <property type="evidence" value="ECO:0007669"/>
    <property type="project" value="UniProtKB-SubCell"/>
</dbReference>
<keyword evidence="4 5" id="KW-0472">Membrane</keyword>